<dbReference type="SUPFAM" id="SSF51126">
    <property type="entry name" value="Pectin lyase-like"/>
    <property type="match status" value="1"/>
</dbReference>
<dbReference type="OrthoDB" id="7854770at2"/>
<dbReference type="RefSeq" id="WP_111342581.1">
    <property type="nucleotide sequence ID" value="NZ_QHHQ01000001.1"/>
</dbReference>
<accession>A0A8B2P3G0</accession>
<protein>
    <submittedName>
        <fullName evidence="1">Uncharacterized protein</fullName>
    </submittedName>
</protein>
<dbReference type="Proteomes" id="UP000249590">
    <property type="component" value="Unassembled WGS sequence"/>
</dbReference>
<evidence type="ECO:0000313" key="2">
    <source>
        <dbReference type="Proteomes" id="UP000249590"/>
    </source>
</evidence>
<dbReference type="InterPro" id="IPR011050">
    <property type="entry name" value="Pectin_lyase_fold/virulence"/>
</dbReference>
<proteinExistence type="predicted"/>
<name>A0A8B2P3G0_9HYPH</name>
<dbReference type="AlphaFoldDB" id="A0A8B2P3G0"/>
<reference evidence="1 2" key="1">
    <citation type="submission" date="2018-05" db="EMBL/GenBank/DDBJ databases">
        <title>Acuticoccus sediminis sp. nov., isolated from deep-sea sediment of Indian Ocean.</title>
        <authorList>
            <person name="Liu X."/>
            <person name="Lai Q."/>
            <person name="Du Y."/>
            <person name="Sun F."/>
            <person name="Zhang X."/>
            <person name="Wang S."/>
            <person name="Shao Z."/>
        </authorList>
    </citation>
    <scope>NUCLEOTIDE SEQUENCE [LARGE SCALE GENOMIC DNA]</scope>
    <source>
        <strain evidence="1 2">PTG4-2</strain>
    </source>
</reference>
<comment type="caution">
    <text evidence="1">The sequence shown here is derived from an EMBL/GenBank/DDBJ whole genome shotgun (WGS) entry which is preliminary data.</text>
</comment>
<dbReference type="NCBIfam" id="NF041518">
    <property type="entry name" value="choice_anch_Q"/>
    <property type="match status" value="1"/>
</dbReference>
<keyword evidence="2" id="KW-1185">Reference proteome</keyword>
<sequence>MLTLTVTTLADEVDGTGAQGVETADGDGLSLREALSVARSFSNDGAEVEVVFAPELAGQTLKLEFGSLPIDFDVAIHGDALGGGEGDVTIYGGTQVFAAAGIFEITAGMVAIDNVRIEGAGSTPAGGADFPDTGYLAGVTVGEEAVVSIREAEIADNWYARSGGLGGGVRNAGTLDLTDVAVTGNGVGWGLAGGSGGGIANSGSLTMERVEVSGNVTSGRLAGYGAGIYNTGDLSADASLVAENTGGEGAALYNADEAVFVNSTLALNSSAYQRVGYGSGIINEGDLTLIQSTVAGHTATRDAATEIENVGAVTLANSIVLDSDGVGVDNHDGAGTLTLLGGNIVGNAVYSGGTVNGTTNAREVFWNGVQLDDNGGPLRTINLRSSYENPAVDAGDSSVAAGADGAPLATDARGLARDVDIADYGGGAGASVDLGAVERPTLTGDLLIGGQSYRIRSFGEDQDEGAFAVSRDGSAITLGTDAWKETSTFRITPDTVLSFDFSSTDEGEIHAIGFDTAERIDRDNAFQLLGTQLWGNQAVNGVAAADGEVTHFDIPVGALAEADLLGEFVDLVFITDDDAGGGSNSTFANVSLHEAGPAELELLLG</sequence>
<dbReference type="InterPro" id="IPR059226">
    <property type="entry name" value="Choice_anch_Q_dom"/>
</dbReference>
<evidence type="ECO:0000313" key="1">
    <source>
        <dbReference type="EMBL" id="RAI03672.1"/>
    </source>
</evidence>
<organism evidence="1 2">
    <name type="scientific">Acuticoccus sediminis</name>
    <dbReference type="NCBI Taxonomy" id="2184697"/>
    <lineage>
        <taxon>Bacteria</taxon>
        <taxon>Pseudomonadati</taxon>
        <taxon>Pseudomonadota</taxon>
        <taxon>Alphaproteobacteria</taxon>
        <taxon>Hyphomicrobiales</taxon>
        <taxon>Amorphaceae</taxon>
        <taxon>Acuticoccus</taxon>
    </lineage>
</organism>
<gene>
    <name evidence="1" type="ORF">DLJ53_04095</name>
</gene>
<dbReference type="EMBL" id="QHHQ01000001">
    <property type="protein sequence ID" value="RAI03672.1"/>
    <property type="molecule type" value="Genomic_DNA"/>
</dbReference>